<dbReference type="RefSeq" id="WP_265991183.1">
    <property type="nucleotide sequence ID" value="NZ_CP110973.1"/>
</dbReference>
<dbReference type="InterPro" id="IPR011051">
    <property type="entry name" value="RmlC_Cupin_sf"/>
</dbReference>
<evidence type="ECO:0000259" key="1">
    <source>
        <dbReference type="Pfam" id="PF07883"/>
    </source>
</evidence>
<evidence type="ECO:0000313" key="3">
    <source>
        <dbReference type="Proteomes" id="UP001597116"/>
    </source>
</evidence>
<feature type="domain" description="Cupin type-2" evidence="1">
    <location>
        <begin position="32"/>
        <end position="96"/>
    </location>
</feature>
<reference evidence="3" key="1">
    <citation type="journal article" date="2019" name="Int. J. Syst. Evol. Microbiol.">
        <title>The Global Catalogue of Microorganisms (GCM) 10K type strain sequencing project: providing services to taxonomists for standard genome sequencing and annotation.</title>
        <authorList>
            <consortium name="The Broad Institute Genomics Platform"/>
            <consortium name="The Broad Institute Genome Sequencing Center for Infectious Disease"/>
            <person name="Wu L."/>
            <person name="Ma J."/>
        </authorList>
    </citation>
    <scope>NUCLEOTIDE SEQUENCE [LARGE SCALE GENOMIC DNA]</scope>
    <source>
        <strain evidence="3">CCUG 55608</strain>
    </source>
</reference>
<evidence type="ECO:0000313" key="2">
    <source>
        <dbReference type="EMBL" id="MFD1143274.1"/>
    </source>
</evidence>
<dbReference type="InterPro" id="IPR053146">
    <property type="entry name" value="QDO-like"/>
</dbReference>
<comment type="caution">
    <text evidence="2">The sequence shown here is derived from an EMBL/GenBank/DDBJ whole genome shotgun (WGS) entry which is preliminary data.</text>
</comment>
<accession>A0ABW3Q9A9</accession>
<dbReference type="Gene3D" id="2.60.120.10">
    <property type="entry name" value="Jelly Rolls"/>
    <property type="match status" value="1"/>
</dbReference>
<sequence length="179" mass="19910">MKRSFENPLIGDKVYFTKYATEPGSPASIIDVELKPGGGNGLHYHKTFAEHFECLEGELSIQVGKEILRLLPGETATAPAGSLHRFFNASAQPNRFRVTIDPGHPGFENTLKIAYGLASDGHVNKAGMPKKLWHMGTIILLSDTNLPGFFSLIQRPLAWMARRAMADGRFKRELEPYTR</sequence>
<dbReference type="PANTHER" id="PTHR36440:SF1">
    <property type="entry name" value="PUTATIVE (AFU_ORTHOLOGUE AFUA_8G07350)-RELATED"/>
    <property type="match status" value="1"/>
</dbReference>
<name>A0ABW3Q9A9_9BACT</name>
<keyword evidence="3" id="KW-1185">Reference proteome</keyword>
<organism evidence="2 3">
    <name type="scientific">Larkinella insperata</name>
    <dbReference type="NCBI Taxonomy" id="332158"/>
    <lineage>
        <taxon>Bacteria</taxon>
        <taxon>Pseudomonadati</taxon>
        <taxon>Bacteroidota</taxon>
        <taxon>Cytophagia</taxon>
        <taxon>Cytophagales</taxon>
        <taxon>Spirosomataceae</taxon>
        <taxon>Larkinella</taxon>
    </lineage>
</organism>
<dbReference type="CDD" id="cd02208">
    <property type="entry name" value="cupin_RmlC-like"/>
    <property type="match status" value="1"/>
</dbReference>
<dbReference type="InterPro" id="IPR014710">
    <property type="entry name" value="RmlC-like_jellyroll"/>
</dbReference>
<proteinExistence type="predicted"/>
<dbReference type="PANTHER" id="PTHR36440">
    <property type="entry name" value="PUTATIVE (AFU_ORTHOLOGUE AFUA_8G07350)-RELATED"/>
    <property type="match status" value="1"/>
</dbReference>
<dbReference type="EMBL" id="JBHTLP010000011">
    <property type="protein sequence ID" value="MFD1143274.1"/>
    <property type="molecule type" value="Genomic_DNA"/>
</dbReference>
<dbReference type="InterPro" id="IPR013096">
    <property type="entry name" value="Cupin_2"/>
</dbReference>
<dbReference type="Proteomes" id="UP001597116">
    <property type="component" value="Unassembled WGS sequence"/>
</dbReference>
<dbReference type="Pfam" id="PF07883">
    <property type="entry name" value="Cupin_2"/>
    <property type="match status" value="1"/>
</dbReference>
<dbReference type="SUPFAM" id="SSF51182">
    <property type="entry name" value="RmlC-like cupins"/>
    <property type="match status" value="1"/>
</dbReference>
<protein>
    <submittedName>
        <fullName evidence="2">Cupin domain-containing protein</fullName>
    </submittedName>
</protein>
<gene>
    <name evidence="2" type="ORF">ACFQ4C_19255</name>
</gene>